<dbReference type="Proteomes" id="UP000660262">
    <property type="component" value="Unassembled WGS sequence"/>
</dbReference>
<dbReference type="GO" id="GO:0005634">
    <property type="term" value="C:nucleus"/>
    <property type="evidence" value="ECO:0007669"/>
    <property type="project" value="UniProtKB-SubCell"/>
</dbReference>
<dbReference type="InterPro" id="IPR009378">
    <property type="entry name" value="H2_N"/>
</dbReference>
<dbReference type="Pfam" id="PF16858">
    <property type="entry name" value="CNDH2_C"/>
    <property type="match status" value="1"/>
</dbReference>
<feature type="region of interest" description="Disordered" evidence="4">
    <location>
        <begin position="455"/>
        <end position="498"/>
    </location>
</feature>
<dbReference type="GO" id="GO:0000796">
    <property type="term" value="C:condensin complex"/>
    <property type="evidence" value="ECO:0007669"/>
    <property type="project" value="TreeGrafter"/>
</dbReference>
<protein>
    <recommendedName>
        <fullName evidence="9">Condensin-2 complex subunit H2</fullName>
    </recommendedName>
</protein>
<evidence type="ECO:0000259" key="5">
    <source>
        <dbReference type="Pfam" id="PF06278"/>
    </source>
</evidence>
<feature type="compositionally biased region" description="Acidic residues" evidence="4">
    <location>
        <begin position="342"/>
        <end position="351"/>
    </location>
</feature>
<dbReference type="InterPro" id="IPR031737">
    <property type="entry name" value="CNDH2_C"/>
</dbReference>
<dbReference type="GO" id="GO:0051306">
    <property type="term" value="P:mitotic sister chromatid separation"/>
    <property type="evidence" value="ECO:0007669"/>
    <property type="project" value="TreeGrafter"/>
</dbReference>
<dbReference type="GO" id="GO:0010032">
    <property type="term" value="P:meiotic chromosome condensation"/>
    <property type="evidence" value="ECO:0007669"/>
    <property type="project" value="TreeGrafter"/>
</dbReference>
<comment type="similarity">
    <text evidence="2">Belongs to the CND2 H2 (condensin-2 subunit 2) family.</text>
</comment>
<evidence type="ECO:0000313" key="7">
    <source>
        <dbReference type="EMBL" id="GHP08743.1"/>
    </source>
</evidence>
<evidence type="ECO:0000256" key="1">
    <source>
        <dbReference type="ARBA" id="ARBA00004123"/>
    </source>
</evidence>
<name>A0A830HPR9_9CHLO</name>
<evidence type="ECO:0000256" key="2">
    <source>
        <dbReference type="ARBA" id="ARBA00007844"/>
    </source>
</evidence>
<dbReference type="EMBL" id="BNJQ01000022">
    <property type="protein sequence ID" value="GHP08743.1"/>
    <property type="molecule type" value="Genomic_DNA"/>
</dbReference>
<feature type="region of interest" description="Disordered" evidence="4">
    <location>
        <begin position="659"/>
        <end position="688"/>
    </location>
</feature>
<feature type="domain" description="Condensin-2 complex subunit H2 C-terminal" evidence="6">
    <location>
        <begin position="522"/>
        <end position="640"/>
    </location>
</feature>
<feature type="compositionally biased region" description="Basic and acidic residues" evidence="4">
    <location>
        <begin position="352"/>
        <end position="361"/>
    </location>
</feature>
<dbReference type="GO" id="GO:0003682">
    <property type="term" value="F:chromatin binding"/>
    <property type="evidence" value="ECO:0007669"/>
    <property type="project" value="TreeGrafter"/>
</dbReference>
<feature type="region of interest" description="Disordered" evidence="4">
    <location>
        <begin position="294"/>
        <end position="361"/>
    </location>
</feature>
<dbReference type="OrthoDB" id="512701at2759"/>
<dbReference type="InterPro" id="IPR031739">
    <property type="entry name" value="Ncaph2"/>
</dbReference>
<keyword evidence="8" id="KW-1185">Reference proteome</keyword>
<comment type="subcellular location">
    <subcellularLocation>
        <location evidence="1">Nucleus</location>
    </subcellularLocation>
</comment>
<feature type="compositionally biased region" description="Acidic residues" evidence="4">
    <location>
        <begin position="304"/>
        <end position="314"/>
    </location>
</feature>
<feature type="region of interest" description="Disordered" evidence="4">
    <location>
        <begin position="201"/>
        <end position="228"/>
    </location>
</feature>
<feature type="compositionally biased region" description="Acidic residues" evidence="4">
    <location>
        <begin position="205"/>
        <end position="223"/>
    </location>
</feature>
<evidence type="ECO:0000256" key="3">
    <source>
        <dbReference type="ARBA" id="ARBA00023242"/>
    </source>
</evidence>
<dbReference type="AlphaFoldDB" id="A0A830HPR9"/>
<accession>A0A830HPR9</accession>
<feature type="compositionally biased region" description="Basic and acidic residues" evidence="4">
    <location>
        <begin position="668"/>
        <end position="678"/>
    </location>
</feature>
<dbReference type="Pfam" id="PF06278">
    <property type="entry name" value="CNDH2_N"/>
    <property type="match status" value="1"/>
</dbReference>
<dbReference type="PANTHER" id="PTHR14324">
    <property type="entry name" value="CONDENSIN-2 COMPLEX SUBUNIT H2"/>
    <property type="match status" value="1"/>
</dbReference>
<gene>
    <name evidence="7" type="ORF">PPROV_000748000</name>
</gene>
<proteinExistence type="inferred from homology"/>
<evidence type="ECO:0008006" key="9">
    <source>
        <dbReference type="Google" id="ProtNLM"/>
    </source>
</evidence>
<dbReference type="PANTHER" id="PTHR14324:SF3">
    <property type="entry name" value="CONDENSIN-2 COMPLEX SUBUNIT H2"/>
    <property type="match status" value="1"/>
</dbReference>
<reference evidence="7" key="1">
    <citation type="submission" date="2020-10" db="EMBL/GenBank/DDBJ databases">
        <title>Unveiling of a novel bifunctional photoreceptor, Dualchrome1, isolated from a cosmopolitan green alga.</title>
        <authorList>
            <person name="Suzuki S."/>
            <person name="Kawachi M."/>
        </authorList>
    </citation>
    <scope>NUCLEOTIDE SEQUENCE</scope>
    <source>
        <strain evidence="7">NIES 2893</strain>
    </source>
</reference>
<evidence type="ECO:0000256" key="4">
    <source>
        <dbReference type="SAM" id="MobiDB-lite"/>
    </source>
</evidence>
<evidence type="ECO:0000259" key="6">
    <source>
        <dbReference type="Pfam" id="PF16858"/>
    </source>
</evidence>
<comment type="caution">
    <text evidence="7">The sequence shown here is derived from an EMBL/GenBank/DDBJ whole genome shotgun (WGS) entry which is preliminary data.</text>
</comment>
<sequence length="696" mass="74731">MGHPPDSCGPTPVVKAIRRSLSRDMAAVKKDKAKALASASGQTSASSSSSSWLAFMAPIKDLAENWNIDIAHDLEDYLDQVAAMNFEFVVDENDNPVMALDAKNNEEEATEAENKKVMNFAQAAMVIQGSACVYSKKVEYLHGLVYATLSHITDTQREALAAARRRNKGGGDGDEDDEDDLLDFDDDEDVFLNLDDVIKEATNIDMEEDDDGGGDENLAEEGGEEKGSKLLQQMNRAPLVDALREGVGNELASDNQSFKVASCALHASGALLLDVNEASRYGDNLQMDAMQDEDDGGIPFGGGFDDDDDDDFVDDAAPMPMADEDEVHGAVAPPTNGGDEQRAEEEEEEVDPFERADPHAESNKLRLCPFRRGARPKLRATYEALVDAEALPAGENADQVEQEQEEKAAAICVYKALCVWHVRRHLATVARRSTRRHRHAASAGPDVVSVNAAQQDGGAASAPGFDDDDDAYVPLGGGGFDDDDDDDDGGFGGGYGDDDFDNFDAIDDGAAPAHTADGEPCYADLVRQHVSALVAAAAEEERQSQIAARVADWRKTMEATLEAEDETFDVAATESVVLQRLEGAGGEEEVGEKRPAPGGGELPFAELARGAAAKEVCRLFAAVLQLAVDGRVELSQHDQEVGDGGNRTDERGFAVDFAVTSKSGADPPPEREAKEAKRAQQRPARQPLRANAAWLF</sequence>
<feature type="domain" description="Condensin II complex subunit H2 N-terminal" evidence="5">
    <location>
        <begin position="54"/>
        <end position="197"/>
    </location>
</feature>
<keyword evidence="3" id="KW-0539">Nucleus</keyword>
<feature type="compositionally biased region" description="Acidic residues" evidence="4">
    <location>
        <begin position="480"/>
        <end position="489"/>
    </location>
</feature>
<evidence type="ECO:0000313" key="8">
    <source>
        <dbReference type="Proteomes" id="UP000660262"/>
    </source>
</evidence>
<organism evidence="7 8">
    <name type="scientific">Pycnococcus provasolii</name>
    <dbReference type="NCBI Taxonomy" id="41880"/>
    <lineage>
        <taxon>Eukaryota</taxon>
        <taxon>Viridiplantae</taxon>
        <taxon>Chlorophyta</taxon>
        <taxon>Pseudoscourfieldiophyceae</taxon>
        <taxon>Pseudoscourfieldiales</taxon>
        <taxon>Pycnococcaceae</taxon>
        <taxon>Pycnococcus</taxon>
    </lineage>
</organism>